<comment type="similarity">
    <text evidence="2">Belongs to the TIM54 family.</text>
</comment>
<evidence type="ECO:0000313" key="14">
    <source>
        <dbReference type="Proteomes" id="UP000193144"/>
    </source>
</evidence>
<keyword evidence="14" id="KW-1185">Reference proteome</keyword>
<proteinExistence type="inferred from homology"/>
<evidence type="ECO:0000256" key="7">
    <source>
        <dbReference type="ARBA" id="ARBA00022927"/>
    </source>
</evidence>
<feature type="compositionally biased region" description="Basic and acidic residues" evidence="12">
    <location>
        <begin position="267"/>
        <end position="281"/>
    </location>
</feature>
<organism evidence="13 14">
    <name type="scientific">Clohesyomyces aquaticus</name>
    <dbReference type="NCBI Taxonomy" id="1231657"/>
    <lineage>
        <taxon>Eukaryota</taxon>
        <taxon>Fungi</taxon>
        <taxon>Dikarya</taxon>
        <taxon>Ascomycota</taxon>
        <taxon>Pezizomycotina</taxon>
        <taxon>Dothideomycetes</taxon>
        <taxon>Pleosporomycetidae</taxon>
        <taxon>Pleosporales</taxon>
        <taxon>Lindgomycetaceae</taxon>
        <taxon>Clohesyomyces</taxon>
    </lineage>
</organism>
<evidence type="ECO:0000256" key="3">
    <source>
        <dbReference type="ARBA" id="ARBA00020796"/>
    </source>
</evidence>
<dbReference type="GO" id="GO:0015031">
    <property type="term" value="P:protein transport"/>
    <property type="evidence" value="ECO:0007669"/>
    <property type="project" value="UniProtKB-KW"/>
</dbReference>
<evidence type="ECO:0000256" key="12">
    <source>
        <dbReference type="SAM" id="MobiDB-lite"/>
    </source>
</evidence>
<evidence type="ECO:0000313" key="13">
    <source>
        <dbReference type="EMBL" id="ORY02358.1"/>
    </source>
</evidence>
<dbReference type="AlphaFoldDB" id="A0A1Y1YWC0"/>
<dbReference type="InterPro" id="IPR021056">
    <property type="entry name" value="Mt_import_IM_translocase_Tim54"/>
</dbReference>
<evidence type="ECO:0000256" key="1">
    <source>
        <dbReference type="ARBA" id="ARBA00004434"/>
    </source>
</evidence>
<sequence>MSGQDAKALPASAADASYKPPQPPKPQKPPNPVWRMMGLPNFRLKLPSRNWTIFLTITGSWSAAVYYDRREKKRIQKKWTKVVEHIAQESLDTSQLARKLTIYISAPPADGIVTAREHFQEYVKPILVAAAMDWDAVEGRREGDVRAGLAERIRKVRKKKGEVSEEPIEEGMQELLEATRERSGIKEWQGTAGDIIIGRHTWKEYVRGLHEGWLGPLNSPRQPEIPAEVSAITTPATTPDTPLTPDQPSTPTAMDDASPTAIPEPPKPAEEPEKPKEEEAKPKKKKQPPPFNTTSDYSNSTPSPNCPPEFPPSAIIPLPHLLGFFNFPIRMYRFLNRRQVADDIGRQTAAAVLAAYRPFESPRESHSGISTMYDNESDASSSTGWEQQRLLKHEEAEWHKNVRERKGDDDRERVWLDGMVLDPRIAERMRRFELDMDGEERAKRAAAEKEDPWWRYVWPKKEEKKNAWEGLE</sequence>
<comment type="caution">
    <text evidence="13">The sequence shown here is derived from an EMBL/GenBank/DDBJ whole genome shotgun (WGS) entry which is preliminary data.</text>
</comment>
<keyword evidence="5" id="KW-0812">Transmembrane</keyword>
<feature type="compositionally biased region" description="Low complexity" evidence="12">
    <location>
        <begin position="233"/>
        <end position="252"/>
    </location>
</feature>
<dbReference type="GO" id="GO:0005743">
    <property type="term" value="C:mitochondrial inner membrane"/>
    <property type="evidence" value="ECO:0007669"/>
    <property type="project" value="UniProtKB-SubCell"/>
</dbReference>
<keyword evidence="9" id="KW-0811">Translocation</keyword>
<dbReference type="Pfam" id="PF11711">
    <property type="entry name" value="Tim54"/>
    <property type="match status" value="1"/>
</dbReference>
<feature type="compositionally biased region" description="Pro residues" evidence="12">
    <location>
        <begin position="20"/>
        <end position="32"/>
    </location>
</feature>
<dbReference type="STRING" id="1231657.A0A1Y1YWC0"/>
<keyword evidence="8" id="KW-1133">Transmembrane helix</keyword>
<evidence type="ECO:0000256" key="2">
    <source>
        <dbReference type="ARBA" id="ARBA00006355"/>
    </source>
</evidence>
<dbReference type="Proteomes" id="UP000193144">
    <property type="component" value="Unassembled WGS sequence"/>
</dbReference>
<protein>
    <recommendedName>
        <fullName evidence="3">Mitochondrial import inner membrane translocase subunit TIM54</fullName>
    </recommendedName>
</protein>
<reference evidence="13 14" key="1">
    <citation type="submission" date="2016-07" db="EMBL/GenBank/DDBJ databases">
        <title>Pervasive Adenine N6-methylation of Active Genes in Fungi.</title>
        <authorList>
            <consortium name="DOE Joint Genome Institute"/>
            <person name="Mondo S.J."/>
            <person name="Dannebaum R.O."/>
            <person name="Kuo R.C."/>
            <person name="Labutti K."/>
            <person name="Haridas S."/>
            <person name="Kuo A."/>
            <person name="Salamov A."/>
            <person name="Ahrendt S.R."/>
            <person name="Lipzen A."/>
            <person name="Sullivan W."/>
            <person name="Andreopoulos W.B."/>
            <person name="Clum A."/>
            <person name="Lindquist E."/>
            <person name="Daum C."/>
            <person name="Ramamoorthy G.K."/>
            <person name="Gryganskyi A."/>
            <person name="Culley D."/>
            <person name="Magnuson J.K."/>
            <person name="James T.Y."/>
            <person name="O'Malley M.A."/>
            <person name="Stajich J.E."/>
            <person name="Spatafora J.W."/>
            <person name="Visel A."/>
            <person name="Grigoriev I.V."/>
        </authorList>
    </citation>
    <scope>NUCLEOTIDE SEQUENCE [LARGE SCALE GENOMIC DNA]</scope>
    <source>
        <strain evidence="13 14">CBS 115471</strain>
    </source>
</reference>
<keyword evidence="11" id="KW-0472">Membrane</keyword>
<evidence type="ECO:0000256" key="10">
    <source>
        <dbReference type="ARBA" id="ARBA00023128"/>
    </source>
</evidence>
<dbReference type="OrthoDB" id="5598305at2759"/>
<feature type="region of interest" description="Disordered" evidence="12">
    <location>
        <begin position="232"/>
        <end position="308"/>
    </location>
</feature>
<accession>A0A1Y1YWC0</accession>
<keyword evidence="7" id="KW-0653">Protein transport</keyword>
<evidence type="ECO:0000256" key="6">
    <source>
        <dbReference type="ARBA" id="ARBA00022792"/>
    </source>
</evidence>
<feature type="region of interest" description="Disordered" evidence="12">
    <location>
        <begin position="1"/>
        <end position="33"/>
    </location>
</feature>
<keyword evidence="6" id="KW-0999">Mitochondrion inner membrane</keyword>
<feature type="compositionally biased region" description="Low complexity" evidence="12">
    <location>
        <begin position="1"/>
        <end position="19"/>
    </location>
</feature>
<evidence type="ECO:0000256" key="9">
    <source>
        <dbReference type="ARBA" id="ARBA00023010"/>
    </source>
</evidence>
<evidence type="ECO:0000256" key="4">
    <source>
        <dbReference type="ARBA" id="ARBA00022448"/>
    </source>
</evidence>
<keyword evidence="10" id="KW-0496">Mitochondrion</keyword>
<gene>
    <name evidence="13" type="ORF">BCR34DRAFT_493208</name>
</gene>
<dbReference type="EMBL" id="MCFA01000158">
    <property type="protein sequence ID" value="ORY02358.1"/>
    <property type="molecule type" value="Genomic_DNA"/>
</dbReference>
<name>A0A1Y1YWC0_9PLEO</name>
<comment type="subcellular location">
    <subcellularLocation>
        <location evidence="1">Mitochondrion inner membrane</location>
        <topology evidence="1">Single-pass membrane protein</topology>
    </subcellularLocation>
</comment>
<evidence type="ECO:0000256" key="11">
    <source>
        <dbReference type="ARBA" id="ARBA00023136"/>
    </source>
</evidence>
<keyword evidence="4" id="KW-0813">Transport</keyword>
<evidence type="ECO:0000256" key="5">
    <source>
        <dbReference type="ARBA" id="ARBA00022692"/>
    </source>
</evidence>
<evidence type="ECO:0000256" key="8">
    <source>
        <dbReference type="ARBA" id="ARBA00022989"/>
    </source>
</evidence>